<name>A0ABP0G0T9_CLALP</name>
<keyword evidence="2" id="KW-1185">Reference proteome</keyword>
<organism evidence="1 2">
    <name type="scientific">Clavelina lepadiformis</name>
    <name type="common">Light-bulb sea squirt</name>
    <name type="synonym">Ascidia lepadiformis</name>
    <dbReference type="NCBI Taxonomy" id="159417"/>
    <lineage>
        <taxon>Eukaryota</taxon>
        <taxon>Metazoa</taxon>
        <taxon>Chordata</taxon>
        <taxon>Tunicata</taxon>
        <taxon>Ascidiacea</taxon>
        <taxon>Aplousobranchia</taxon>
        <taxon>Clavelinidae</taxon>
        <taxon>Clavelina</taxon>
    </lineage>
</organism>
<accession>A0ABP0G0T9</accession>
<proteinExistence type="predicted"/>
<evidence type="ECO:0000313" key="2">
    <source>
        <dbReference type="Proteomes" id="UP001642483"/>
    </source>
</evidence>
<reference evidence="1 2" key="1">
    <citation type="submission" date="2024-02" db="EMBL/GenBank/DDBJ databases">
        <authorList>
            <person name="Daric V."/>
            <person name="Darras S."/>
        </authorList>
    </citation>
    <scope>NUCLEOTIDE SEQUENCE [LARGE SCALE GENOMIC DNA]</scope>
</reference>
<dbReference type="Proteomes" id="UP001642483">
    <property type="component" value="Unassembled WGS sequence"/>
</dbReference>
<protein>
    <submittedName>
        <fullName evidence="1">Uncharacterized protein</fullName>
    </submittedName>
</protein>
<sequence>MENCYVDNNFEFYQVYNRKIYIIMPAMWEDVTKIFSQLEETLQCPNWTNFELALGCYNQRDLNKFYRKYSSFNPDT</sequence>
<dbReference type="EMBL" id="CAWYQH010000098">
    <property type="protein sequence ID" value="CAK8684672.1"/>
    <property type="molecule type" value="Genomic_DNA"/>
</dbReference>
<comment type="caution">
    <text evidence="1">The sequence shown here is derived from an EMBL/GenBank/DDBJ whole genome shotgun (WGS) entry which is preliminary data.</text>
</comment>
<evidence type="ECO:0000313" key="1">
    <source>
        <dbReference type="EMBL" id="CAK8684672.1"/>
    </source>
</evidence>
<gene>
    <name evidence="1" type="ORF">CVLEPA_LOCUS15651</name>
</gene>